<gene>
    <name evidence="2" type="ORF">EURHEDRAFT_249465</name>
</gene>
<dbReference type="RefSeq" id="XP_040634893.1">
    <property type="nucleotide sequence ID" value="XM_040778099.1"/>
</dbReference>
<keyword evidence="1" id="KW-0472">Membrane</keyword>
<dbReference type="HOGENOM" id="CLU_1731055_0_0_1"/>
<name>A0A017S2D7_ASPRC</name>
<organism evidence="2 3">
    <name type="scientific">Aspergillus ruber (strain CBS 135680)</name>
    <dbReference type="NCBI Taxonomy" id="1388766"/>
    <lineage>
        <taxon>Eukaryota</taxon>
        <taxon>Fungi</taxon>
        <taxon>Dikarya</taxon>
        <taxon>Ascomycota</taxon>
        <taxon>Pezizomycotina</taxon>
        <taxon>Eurotiomycetes</taxon>
        <taxon>Eurotiomycetidae</taxon>
        <taxon>Eurotiales</taxon>
        <taxon>Aspergillaceae</taxon>
        <taxon>Aspergillus</taxon>
        <taxon>Aspergillus subgen. Aspergillus</taxon>
    </lineage>
</organism>
<protein>
    <submittedName>
        <fullName evidence="2">Uncharacterized protein</fullName>
    </submittedName>
</protein>
<feature type="transmembrane region" description="Helical" evidence="1">
    <location>
        <begin position="125"/>
        <end position="144"/>
    </location>
</feature>
<keyword evidence="1" id="KW-0812">Transmembrane</keyword>
<evidence type="ECO:0000256" key="1">
    <source>
        <dbReference type="SAM" id="Phobius"/>
    </source>
</evidence>
<accession>A0A017S2D7</accession>
<dbReference type="Proteomes" id="UP000019804">
    <property type="component" value="Unassembled WGS sequence"/>
</dbReference>
<evidence type="ECO:0000313" key="2">
    <source>
        <dbReference type="EMBL" id="EYE91203.1"/>
    </source>
</evidence>
<dbReference type="GeneID" id="63693223"/>
<keyword evidence="3" id="KW-1185">Reference proteome</keyword>
<dbReference type="AlphaFoldDB" id="A0A017S2D7"/>
<dbReference type="EMBL" id="KK088447">
    <property type="protein sequence ID" value="EYE91203.1"/>
    <property type="molecule type" value="Genomic_DNA"/>
</dbReference>
<keyword evidence="1" id="KW-1133">Transmembrane helix</keyword>
<evidence type="ECO:0000313" key="3">
    <source>
        <dbReference type="Proteomes" id="UP000019804"/>
    </source>
</evidence>
<reference evidence="3" key="1">
    <citation type="journal article" date="2014" name="Nat. Commun.">
        <title>Genomic adaptations of the halophilic Dead Sea filamentous fungus Eurotium rubrum.</title>
        <authorList>
            <person name="Kis-Papo T."/>
            <person name="Weig A.R."/>
            <person name="Riley R."/>
            <person name="Persoh D."/>
            <person name="Salamov A."/>
            <person name="Sun H."/>
            <person name="Lipzen A."/>
            <person name="Wasser S.P."/>
            <person name="Rambold G."/>
            <person name="Grigoriev I.V."/>
            <person name="Nevo E."/>
        </authorList>
    </citation>
    <scope>NUCLEOTIDE SEQUENCE [LARGE SCALE GENOMIC DNA]</scope>
    <source>
        <strain evidence="3">CBS 135680</strain>
    </source>
</reference>
<proteinExistence type="predicted"/>
<sequence length="151" mass="17856">MFYHCTDMISYFVIFLYVCDFLAILCNRFLVVLSSVFCCAISLFCLQRWGCMTLSFLPTRPIQSIYRWTWQGHLLIMRFFHFACLFRGTYALIGTAWHPAYGDDSTKRRKRRGAFSSFFYMKDLLAWRGGVVQLYSQILCYIFIESRSLTS</sequence>
<feature type="transmembrane region" description="Helical" evidence="1">
    <location>
        <begin position="9"/>
        <end position="25"/>
    </location>
</feature>
<dbReference type="OrthoDB" id="10556857at2759"/>
<feature type="transmembrane region" description="Helical" evidence="1">
    <location>
        <begin position="31"/>
        <end position="51"/>
    </location>
</feature>
<feature type="transmembrane region" description="Helical" evidence="1">
    <location>
        <begin position="72"/>
        <end position="93"/>
    </location>
</feature>